<reference evidence="2" key="4">
    <citation type="submission" date="2019-03" db="UniProtKB">
        <authorList>
            <consortium name="EnsemblPlants"/>
        </authorList>
    </citation>
    <scope>IDENTIFICATION</scope>
</reference>
<sequence length="80" mass="8874">MHCTAVPLLSFALINNTMGHYYCYVGSDSSPDNWSSHSDSAGNPHIPYVMVSKSSIATSVFKEVLGCYRKVVAWISFSYF</sequence>
<reference evidence="3" key="1">
    <citation type="journal article" date="2014" name="Science">
        <title>Ancient hybridizations among the ancestral genomes of bread wheat.</title>
        <authorList>
            <consortium name="International Wheat Genome Sequencing Consortium,"/>
            <person name="Marcussen T."/>
            <person name="Sandve S.R."/>
            <person name="Heier L."/>
            <person name="Spannagl M."/>
            <person name="Pfeifer M."/>
            <person name="Jakobsen K.S."/>
            <person name="Wulff B.B."/>
            <person name="Steuernagel B."/>
            <person name="Mayer K.F."/>
            <person name="Olsen O.A."/>
        </authorList>
    </citation>
    <scope>NUCLEOTIDE SEQUENCE [LARGE SCALE GENOMIC DNA]</scope>
    <source>
        <strain evidence="3">cv. AL8/78</strain>
    </source>
</reference>
<reference evidence="2" key="5">
    <citation type="journal article" date="2021" name="G3 (Bethesda)">
        <title>Aegilops tauschii genome assembly Aet v5.0 features greater sequence contiguity and improved annotation.</title>
        <authorList>
            <person name="Wang L."/>
            <person name="Zhu T."/>
            <person name="Rodriguez J.C."/>
            <person name="Deal K.R."/>
            <person name="Dubcovsky J."/>
            <person name="McGuire P.E."/>
            <person name="Lux T."/>
            <person name="Spannagl M."/>
            <person name="Mayer K.F.X."/>
            <person name="Baldrich P."/>
            <person name="Meyers B.C."/>
            <person name="Huo N."/>
            <person name="Gu Y.Q."/>
            <person name="Zhou H."/>
            <person name="Devos K.M."/>
            <person name="Bennetzen J.L."/>
            <person name="Unver T."/>
            <person name="Budak H."/>
            <person name="Gulick P.J."/>
            <person name="Galiba G."/>
            <person name="Kalapos B."/>
            <person name="Nelson D.R."/>
            <person name="Li P."/>
            <person name="You F.M."/>
            <person name="Luo M.C."/>
            <person name="Dvorak J."/>
        </authorList>
    </citation>
    <scope>NUCLEOTIDE SEQUENCE [LARGE SCALE GENOMIC DNA]</scope>
    <source>
        <strain evidence="2">cv. AL8/78</strain>
    </source>
</reference>
<keyword evidence="1" id="KW-0732">Signal</keyword>
<keyword evidence="3" id="KW-1185">Reference proteome</keyword>
<dbReference type="Gramene" id="AET2Gv20564400.28">
    <property type="protein sequence ID" value="AET2Gv20564400.28"/>
    <property type="gene ID" value="AET2Gv20564400"/>
</dbReference>
<dbReference type="Proteomes" id="UP000015105">
    <property type="component" value="Chromosome 2D"/>
</dbReference>
<accession>A0A453BMH3</accession>
<evidence type="ECO:0000313" key="2">
    <source>
        <dbReference type="EnsemblPlants" id="AET2Gv20564400.28"/>
    </source>
</evidence>
<reference evidence="3" key="2">
    <citation type="journal article" date="2017" name="Nat. Plants">
        <title>The Aegilops tauschii genome reveals multiple impacts of transposons.</title>
        <authorList>
            <person name="Zhao G."/>
            <person name="Zou C."/>
            <person name="Li K."/>
            <person name="Wang K."/>
            <person name="Li T."/>
            <person name="Gao L."/>
            <person name="Zhang X."/>
            <person name="Wang H."/>
            <person name="Yang Z."/>
            <person name="Liu X."/>
            <person name="Jiang W."/>
            <person name="Mao L."/>
            <person name="Kong X."/>
            <person name="Jiao Y."/>
            <person name="Jia J."/>
        </authorList>
    </citation>
    <scope>NUCLEOTIDE SEQUENCE [LARGE SCALE GENOMIC DNA]</scope>
    <source>
        <strain evidence="3">cv. AL8/78</strain>
    </source>
</reference>
<feature type="signal peptide" evidence="1">
    <location>
        <begin position="1"/>
        <end position="19"/>
    </location>
</feature>
<protein>
    <recommendedName>
        <fullName evidence="4">Secreted protein</fullName>
    </recommendedName>
</protein>
<reference evidence="2" key="3">
    <citation type="journal article" date="2017" name="Nature">
        <title>Genome sequence of the progenitor of the wheat D genome Aegilops tauschii.</title>
        <authorList>
            <person name="Luo M.C."/>
            <person name="Gu Y.Q."/>
            <person name="Puiu D."/>
            <person name="Wang H."/>
            <person name="Twardziok S.O."/>
            <person name="Deal K.R."/>
            <person name="Huo N."/>
            <person name="Zhu T."/>
            <person name="Wang L."/>
            <person name="Wang Y."/>
            <person name="McGuire P.E."/>
            <person name="Liu S."/>
            <person name="Long H."/>
            <person name="Ramasamy R.K."/>
            <person name="Rodriguez J.C."/>
            <person name="Van S.L."/>
            <person name="Yuan L."/>
            <person name="Wang Z."/>
            <person name="Xia Z."/>
            <person name="Xiao L."/>
            <person name="Anderson O.D."/>
            <person name="Ouyang S."/>
            <person name="Liang Y."/>
            <person name="Zimin A.V."/>
            <person name="Pertea G."/>
            <person name="Qi P."/>
            <person name="Bennetzen J.L."/>
            <person name="Dai X."/>
            <person name="Dawson M.W."/>
            <person name="Muller H.G."/>
            <person name="Kugler K."/>
            <person name="Rivarola-Duarte L."/>
            <person name="Spannagl M."/>
            <person name="Mayer K.F.X."/>
            <person name="Lu F.H."/>
            <person name="Bevan M.W."/>
            <person name="Leroy P."/>
            <person name="Li P."/>
            <person name="You F.M."/>
            <person name="Sun Q."/>
            <person name="Liu Z."/>
            <person name="Lyons E."/>
            <person name="Wicker T."/>
            <person name="Salzberg S.L."/>
            <person name="Devos K.M."/>
            <person name="Dvorak J."/>
        </authorList>
    </citation>
    <scope>NUCLEOTIDE SEQUENCE [LARGE SCALE GENOMIC DNA]</scope>
    <source>
        <strain evidence="2">cv. AL8/78</strain>
    </source>
</reference>
<dbReference type="AlphaFoldDB" id="A0A453BMH3"/>
<evidence type="ECO:0008006" key="4">
    <source>
        <dbReference type="Google" id="ProtNLM"/>
    </source>
</evidence>
<organism evidence="2 3">
    <name type="scientific">Aegilops tauschii subsp. strangulata</name>
    <name type="common">Goatgrass</name>
    <dbReference type="NCBI Taxonomy" id="200361"/>
    <lineage>
        <taxon>Eukaryota</taxon>
        <taxon>Viridiplantae</taxon>
        <taxon>Streptophyta</taxon>
        <taxon>Embryophyta</taxon>
        <taxon>Tracheophyta</taxon>
        <taxon>Spermatophyta</taxon>
        <taxon>Magnoliopsida</taxon>
        <taxon>Liliopsida</taxon>
        <taxon>Poales</taxon>
        <taxon>Poaceae</taxon>
        <taxon>BOP clade</taxon>
        <taxon>Pooideae</taxon>
        <taxon>Triticodae</taxon>
        <taxon>Triticeae</taxon>
        <taxon>Triticinae</taxon>
        <taxon>Aegilops</taxon>
    </lineage>
</organism>
<proteinExistence type="predicted"/>
<evidence type="ECO:0000313" key="3">
    <source>
        <dbReference type="Proteomes" id="UP000015105"/>
    </source>
</evidence>
<dbReference type="EnsemblPlants" id="AET2Gv20564400.28">
    <property type="protein sequence ID" value="AET2Gv20564400.28"/>
    <property type="gene ID" value="AET2Gv20564400"/>
</dbReference>
<evidence type="ECO:0000256" key="1">
    <source>
        <dbReference type="SAM" id="SignalP"/>
    </source>
</evidence>
<name>A0A453BMH3_AEGTS</name>
<feature type="chain" id="PRO_5019065256" description="Secreted protein" evidence="1">
    <location>
        <begin position="20"/>
        <end position="80"/>
    </location>
</feature>